<comment type="caution">
    <text evidence="1">The sequence shown here is derived from an EMBL/GenBank/DDBJ whole genome shotgun (WGS) entry which is preliminary data.</text>
</comment>
<dbReference type="EMBL" id="JARBHB010000016">
    <property type="protein sequence ID" value="KAJ8866210.1"/>
    <property type="molecule type" value="Genomic_DNA"/>
</dbReference>
<gene>
    <name evidence="1" type="ORF">PR048_032053</name>
</gene>
<evidence type="ECO:0000313" key="2">
    <source>
        <dbReference type="Proteomes" id="UP001159363"/>
    </source>
</evidence>
<sequence length="297" mass="32840">MKIALYGTASEEITIRHHISQAAYGIHATFPRLLTWLDCLPPANANGFGFQARSLPDFRMWESSLTMPLISRFSRGSPFPPHFHSGVATYAPHYTLVGSQYLERERCEGLPMFCVVSCCLWSSSVSQLHVQGPTYRTVHLESVKEGPGFVVGRSSCGFLTELGHPSLLPSIWTPAVLFYEATRMRVEEWTILVALARSRPFSSKPHTTNSCLYPSWPRIETDNSSFSLSRGFTPWPLASPECKGEGKQEIPEKIHRPVASSSTILPVQKSGSDSAGNRTLFSYVGGELSSHYTTAAP</sequence>
<organism evidence="1 2">
    <name type="scientific">Dryococelus australis</name>
    <dbReference type="NCBI Taxonomy" id="614101"/>
    <lineage>
        <taxon>Eukaryota</taxon>
        <taxon>Metazoa</taxon>
        <taxon>Ecdysozoa</taxon>
        <taxon>Arthropoda</taxon>
        <taxon>Hexapoda</taxon>
        <taxon>Insecta</taxon>
        <taxon>Pterygota</taxon>
        <taxon>Neoptera</taxon>
        <taxon>Polyneoptera</taxon>
        <taxon>Phasmatodea</taxon>
        <taxon>Verophasmatodea</taxon>
        <taxon>Anareolatae</taxon>
        <taxon>Phasmatidae</taxon>
        <taxon>Eurycanthinae</taxon>
        <taxon>Dryococelus</taxon>
    </lineage>
</organism>
<dbReference type="Proteomes" id="UP001159363">
    <property type="component" value="Chromosome 15"/>
</dbReference>
<accession>A0ABQ9G147</accession>
<protein>
    <submittedName>
        <fullName evidence="1">Uncharacterized protein</fullName>
    </submittedName>
</protein>
<keyword evidence="2" id="KW-1185">Reference proteome</keyword>
<proteinExistence type="predicted"/>
<evidence type="ECO:0000313" key="1">
    <source>
        <dbReference type="EMBL" id="KAJ8866210.1"/>
    </source>
</evidence>
<reference evidence="1 2" key="1">
    <citation type="submission" date="2023-02" db="EMBL/GenBank/DDBJ databases">
        <title>LHISI_Scaffold_Assembly.</title>
        <authorList>
            <person name="Stuart O.P."/>
            <person name="Cleave R."/>
            <person name="Magrath M.J.L."/>
            <person name="Mikheyev A.S."/>
        </authorList>
    </citation>
    <scope>NUCLEOTIDE SEQUENCE [LARGE SCALE GENOMIC DNA]</scope>
    <source>
        <strain evidence="1">Daus_M_001</strain>
        <tissue evidence="1">Leg muscle</tissue>
    </source>
</reference>
<name>A0ABQ9G147_9NEOP</name>